<name>A0ABP8X7K9_9PSEU</name>
<keyword evidence="3" id="KW-0808">Transferase</keyword>
<organism evidence="3 4">
    <name type="scientific">Pseudonocardia yuanmonensis</name>
    <dbReference type="NCBI Taxonomy" id="1095914"/>
    <lineage>
        <taxon>Bacteria</taxon>
        <taxon>Bacillati</taxon>
        <taxon>Actinomycetota</taxon>
        <taxon>Actinomycetes</taxon>
        <taxon>Pseudonocardiales</taxon>
        <taxon>Pseudonocardiaceae</taxon>
        <taxon>Pseudonocardia</taxon>
    </lineage>
</organism>
<dbReference type="Pfam" id="PF13847">
    <property type="entry name" value="Methyltransf_31"/>
    <property type="match status" value="1"/>
</dbReference>
<dbReference type="PANTHER" id="PTHR45128">
    <property type="entry name" value="METHYLTRANSFERASE TYPE 11"/>
    <property type="match status" value="1"/>
</dbReference>
<dbReference type="SUPFAM" id="SSF46785">
    <property type="entry name" value="Winged helix' DNA-binding domain"/>
    <property type="match status" value="1"/>
</dbReference>
<dbReference type="Gene3D" id="3.40.50.150">
    <property type="entry name" value="Vaccinia Virus protein VP39"/>
    <property type="match status" value="1"/>
</dbReference>
<feature type="domain" description="S-adenosylmethionine-dependent methyltransferase Rv2258c-like winged HTH" evidence="2">
    <location>
        <begin position="26"/>
        <end position="96"/>
    </location>
</feature>
<dbReference type="InterPro" id="IPR025714">
    <property type="entry name" value="Methyltranfer_dom"/>
</dbReference>
<dbReference type="InterPro" id="IPR053173">
    <property type="entry name" value="SAM-binding_MTase"/>
</dbReference>
<dbReference type="RefSeq" id="WP_345382905.1">
    <property type="nucleotide sequence ID" value="NZ_BAABIC010000017.1"/>
</dbReference>
<keyword evidence="4" id="KW-1185">Reference proteome</keyword>
<dbReference type="InterPro" id="IPR048711">
    <property type="entry name" value="WHD_Rv2258c"/>
</dbReference>
<reference evidence="4" key="1">
    <citation type="journal article" date="2019" name="Int. J. Syst. Evol. Microbiol.">
        <title>The Global Catalogue of Microorganisms (GCM) 10K type strain sequencing project: providing services to taxonomists for standard genome sequencing and annotation.</title>
        <authorList>
            <consortium name="The Broad Institute Genomics Platform"/>
            <consortium name="The Broad Institute Genome Sequencing Center for Infectious Disease"/>
            <person name="Wu L."/>
            <person name="Ma J."/>
        </authorList>
    </citation>
    <scope>NUCLEOTIDE SEQUENCE [LARGE SCALE GENOMIC DNA]</scope>
    <source>
        <strain evidence="4">JCM 18055</strain>
    </source>
</reference>
<dbReference type="EMBL" id="BAABIC010000017">
    <property type="protein sequence ID" value="GAA4702456.1"/>
    <property type="molecule type" value="Genomic_DNA"/>
</dbReference>
<dbReference type="GO" id="GO:0032259">
    <property type="term" value="P:methylation"/>
    <property type="evidence" value="ECO:0007669"/>
    <property type="project" value="UniProtKB-KW"/>
</dbReference>
<comment type="caution">
    <text evidence="3">The sequence shown here is derived from an EMBL/GenBank/DDBJ whole genome shotgun (WGS) entry which is preliminary data.</text>
</comment>
<dbReference type="InterPro" id="IPR036388">
    <property type="entry name" value="WH-like_DNA-bd_sf"/>
</dbReference>
<dbReference type="CDD" id="cd02440">
    <property type="entry name" value="AdoMet_MTases"/>
    <property type="match status" value="1"/>
</dbReference>
<dbReference type="Proteomes" id="UP001500325">
    <property type="component" value="Unassembled WGS sequence"/>
</dbReference>
<evidence type="ECO:0000259" key="1">
    <source>
        <dbReference type="Pfam" id="PF13847"/>
    </source>
</evidence>
<dbReference type="SUPFAM" id="SSF53335">
    <property type="entry name" value="S-adenosyl-L-methionine-dependent methyltransferases"/>
    <property type="match status" value="1"/>
</dbReference>
<evidence type="ECO:0000313" key="3">
    <source>
        <dbReference type="EMBL" id="GAA4702456.1"/>
    </source>
</evidence>
<proteinExistence type="predicted"/>
<dbReference type="Gene3D" id="1.10.10.10">
    <property type="entry name" value="Winged helix-like DNA-binding domain superfamily/Winged helix DNA-binding domain"/>
    <property type="match status" value="1"/>
</dbReference>
<accession>A0ABP8X7K9</accession>
<dbReference type="PANTHER" id="PTHR45128:SF2">
    <property type="entry name" value="METHYLTRANSFERASE DOMAIN-CONTAINING PROTEIN"/>
    <property type="match status" value="1"/>
</dbReference>
<evidence type="ECO:0000259" key="2">
    <source>
        <dbReference type="Pfam" id="PF21320"/>
    </source>
</evidence>
<evidence type="ECO:0000313" key="4">
    <source>
        <dbReference type="Proteomes" id="UP001500325"/>
    </source>
</evidence>
<sequence>MERTIDGARLEEFLGLVVQEVGAAYNAVLTAIGDELGLYDALAAGPLTPQELACRTGTAERYIREWLSAQAASGFVRYDTTAQTFELPPEQAHVLADRTSPVYLPGLFQAAKAVFAIAPRIADGFRTGKGVGWHEHGRGLFEGTERFFRAGYRANLVPAWIPALDGIEAKLRAGAQVADVGCGYGASTIIMAAAYPNSTFVGVDYHPASVEAARRRAAEAHVSDRVRFEVASAVDYAGTYDLVACFDCLHDMGDPVAAARHVLESLAPDGAWMIVEPRAGDRIEDNLHPVGRLYYAASTMICTPAALAQDGGTALGAQAGRARLEEVIRTAGFTAVREVAVTPFNVVLEARP</sequence>
<feature type="domain" description="Methyltransferase" evidence="1">
    <location>
        <begin position="173"/>
        <end position="284"/>
    </location>
</feature>
<dbReference type="GO" id="GO:0008168">
    <property type="term" value="F:methyltransferase activity"/>
    <property type="evidence" value="ECO:0007669"/>
    <property type="project" value="UniProtKB-KW"/>
</dbReference>
<gene>
    <name evidence="3" type="ORF">GCM10023215_47150</name>
</gene>
<dbReference type="InterPro" id="IPR036390">
    <property type="entry name" value="WH_DNA-bd_sf"/>
</dbReference>
<dbReference type="InterPro" id="IPR029063">
    <property type="entry name" value="SAM-dependent_MTases_sf"/>
</dbReference>
<dbReference type="Pfam" id="PF21320">
    <property type="entry name" value="WHD_Rv2258c"/>
    <property type="match status" value="1"/>
</dbReference>
<protein>
    <submittedName>
        <fullName evidence="3">Class I SAM-dependent methyltransferase</fullName>
    </submittedName>
</protein>
<keyword evidence="3" id="KW-0489">Methyltransferase</keyword>